<dbReference type="SUPFAM" id="SSF46565">
    <property type="entry name" value="Chaperone J-domain"/>
    <property type="match status" value="1"/>
</dbReference>
<dbReference type="SMART" id="SM00271">
    <property type="entry name" value="DnaJ"/>
    <property type="match status" value="1"/>
</dbReference>
<dbReference type="GO" id="GO:0009408">
    <property type="term" value="P:response to heat"/>
    <property type="evidence" value="ECO:0007669"/>
    <property type="project" value="InterPro"/>
</dbReference>
<keyword evidence="5" id="KW-0143">Chaperone</keyword>
<dbReference type="Gene3D" id="2.10.230.10">
    <property type="entry name" value="Heat shock protein DnaJ, cysteine-rich domain"/>
    <property type="match status" value="1"/>
</dbReference>
<protein>
    <recommendedName>
        <fullName evidence="6">DnaJ homolog 1, mitochondrial</fullName>
    </recommendedName>
</protein>
<dbReference type="GO" id="GO:0051082">
    <property type="term" value="F:unfolded protein binding"/>
    <property type="evidence" value="ECO:0007669"/>
    <property type="project" value="InterPro"/>
</dbReference>
<feature type="domain" description="J" evidence="9">
    <location>
        <begin position="12"/>
        <end position="76"/>
    </location>
</feature>
<dbReference type="HAMAP" id="MF_01152">
    <property type="entry name" value="DnaJ"/>
    <property type="match status" value="1"/>
</dbReference>
<dbReference type="FunFam" id="2.10.230.10:FF:000001">
    <property type="entry name" value="DnaJ subfamily A member 2"/>
    <property type="match status" value="1"/>
</dbReference>
<dbReference type="InterPro" id="IPR036869">
    <property type="entry name" value="J_dom_sf"/>
</dbReference>
<accession>A0A4V1IVR7</accession>
<dbReference type="PANTHER" id="PTHR43096">
    <property type="entry name" value="DNAJ HOMOLOG 1, MITOCHONDRIAL-RELATED"/>
    <property type="match status" value="1"/>
</dbReference>
<evidence type="ECO:0000256" key="1">
    <source>
        <dbReference type="ARBA" id="ARBA00022723"/>
    </source>
</evidence>
<dbReference type="GO" id="GO:0042026">
    <property type="term" value="P:protein refolding"/>
    <property type="evidence" value="ECO:0007669"/>
    <property type="project" value="TreeGrafter"/>
</dbReference>
<dbReference type="CDD" id="cd10719">
    <property type="entry name" value="DnaJ_zf"/>
    <property type="match status" value="1"/>
</dbReference>
<feature type="zinc finger region" description="CR-type" evidence="7">
    <location>
        <begin position="157"/>
        <end position="237"/>
    </location>
</feature>
<proteinExistence type="inferred from homology"/>
<keyword evidence="4 7" id="KW-0862">Zinc</keyword>
<sequence>MASLGSIELKRDAYEVLGISRTASQSEIKKAYYSLARKFHPDTNKEKGAHEKFVEVQEAYEILSDEQKRAAYDQFGHAGFGGEAPPGAGGFPGGNPFGGAGHGNIRPEDIFDQFFGGAFRRGGGARGAGGFQTVVDNICPYLRQARVTISFMEAVKGVDKTIQVTPIVVCKPCNGNGTKDGRKAEACRACGGTGHRIMMQGMFQMAAPCNVCSGTGEVITKTNQCSACGGAKRVRERKSVVVKIPAGVDNDVKIRLAGEGHAPDEGAGPNGDLYVLLTVKESPMFKRQGADVYLDVDVPLHTAILGGQVRIETLDGNVDLKVPAGTQPNDVRVMRKRGIKKLNRPEHGDQYVTMKVKIPTLRLSNDCFIRSKLSGRQRELLESLAHELDKRAFSTAAAAAMSGSAKSDKPESTDTPSQNADTSKSSFFKSAFDKLRGKPDEQNSKDKPKSGDKNDA</sequence>
<dbReference type="PRINTS" id="PR00625">
    <property type="entry name" value="JDOMAIN"/>
</dbReference>
<evidence type="ECO:0000259" key="10">
    <source>
        <dbReference type="PROSITE" id="PS51188"/>
    </source>
</evidence>
<dbReference type="PROSITE" id="PS00636">
    <property type="entry name" value="DNAJ_1"/>
    <property type="match status" value="1"/>
</dbReference>
<dbReference type="PANTHER" id="PTHR43096:SF52">
    <property type="entry name" value="DNAJ HOMOLOG 1, MITOCHONDRIAL-RELATED"/>
    <property type="match status" value="1"/>
</dbReference>
<dbReference type="Pfam" id="PF00684">
    <property type="entry name" value="DnaJ_CXXCXGXG"/>
    <property type="match status" value="1"/>
</dbReference>
<evidence type="ECO:0000256" key="6">
    <source>
        <dbReference type="ARBA" id="ARBA00072890"/>
    </source>
</evidence>
<dbReference type="OrthoDB" id="10256793at2759"/>
<feature type="domain" description="CR-type" evidence="10">
    <location>
        <begin position="157"/>
        <end position="237"/>
    </location>
</feature>
<feature type="region of interest" description="Disordered" evidence="8">
    <location>
        <begin position="401"/>
        <end position="456"/>
    </location>
</feature>
<evidence type="ECO:0000256" key="2">
    <source>
        <dbReference type="ARBA" id="ARBA00022737"/>
    </source>
</evidence>
<evidence type="ECO:0000313" key="12">
    <source>
        <dbReference type="Proteomes" id="UP000271241"/>
    </source>
</evidence>
<evidence type="ECO:0000313" key="11">
    <source>
        <dbReference type="EMBL" id="RKP04999.1"/>
    </source>
</evidence>
<dbReference type="GO" id="GO:0005524">
    <property type="term" value="F:ATP binding"/>
    <property type="evidence" value="ECO:0007669"/>
    <property type="project" value="InterPro"/>
</dbReference>
<dbReference type="Gene3D" id="2.60.260.20">
    <property type="entry name" value="Urease metallochaperone UreE, N-terminal domain"/>
    <property type="match status" value="2"/>
</dbReference>
<keyword evidence="2" id="KW-0677">Repeat</keyword>
<organism evidence="11 12">
    <name type="scientific">Thamnocephalis sphaerospora</name>
    <dbReference type="NCBI Taxonomy" id="78915"/>
    <lineage>
        <taxon>Eukaryota</taxon>
        <taxon>Fungi</taxon>
        <taxon>Fungi incertae sedis</taxon>
        <taxon>Zoopagomycota</taxon>
        <taxon>Zoopagomycotina</taxon>
        <taxon>Zoopagomycetes</taxon>
        <taxon>Zoopagales</taxon>
        <taxon>Sigmoideomycetaceae</taxon>
        <taxon>Thamnocephalis</taxon>
    </lineage>
</organism>
<name>A0A4V1IVR7_9FUNG</name>
<dbReference type="InterPro" id="IPR036410">
    <property type="entry name" value="HSP_DnaJ_Cys-rich_dom_sf"/>
</dbReference>
<dbReference type="STRING" id="78915.A0A4V1IVR7"/>
<dbReference type="Gene3D" id="1.10.287.110">
    <property type="entry name" value="DnaJ domain"/>
    <property type="match status" value="1"/>
</dbReference>
<dbReference type="SUPFAM" id="SSF49493">
    <property type="entry name" value="HSP40/DnaJ peptide-binding domain"/>
    <property type="match status" value="2"/>
</dbReference>
<dbReference type="InterPro" id="IPR012724">
    <property type="entry name" value="DnaJ"/>
</dbReference>
<dbReference type="FunFam" id="2.60.260.20:FF:000005">
    <property type="entry name" value="Chaperone protein dnaJ 1, mitochondrial"/>
    <property type="match status" value="1"/>
</dbReference>
<dbReference type="InterPro" id="IPR001623">
    <property type="entry name" value="DnaJ_domain"/>
</dbReference>
<gene>
    <name evidence="11" type="ORF">THASP1DRAFT_35422</name>
</gene>
<dbReference type="Pfam" id="PF00226">
    <property type="entry name" value="DnaJ"/>
    <property type="match status" value="1"/>
</dbReference>
<evidence type="ECO:0000259" key="9">
    <source>
        <dbReference type="PROSITE" id="PS50076"/>
    </source>
</evidence>
<dbReference type="SUPFAM" id="SSF57938">
    <property type="entry name" value="DnaJ/Hsp40 cysteine-rich domain"/>
    <property type="match status" value="1"/>
</dbReference>
<reference evidence="12" key="1">
    <citation type="journal article" date="2018" name="Nat. Microbiol.">
        <title>Leveraging single-cell genomics to expand the fungal tree of life.</title>
        <authorList>
            <person name="Ahrendt S.R."/>
            <person name="Quandt C.A."/>
            <person name="Ciobanu D."/>
            <person name="Clum A."/>
            <person name="Salamov A."/>
            <person name="Andreopoulos B."/>
            <person name="Cheng J.F."/>
            <person name="Woyke T."/>
            <person name="Pelin A."/>
            <person name="Henrissat B."/>
            <person name="Reynolds N.K."/>
            <person name="Benny G.L."/>
            <person name="Smith M.E."/>
            <person name="James T.Y."/>
            <person name="Grigoriev I.V."/>
        </authorList>
    </citation>
    <scope>NUCLEOTIDE SEQUENCE [LARGE SCALE GENOMIC DNA]</scope>
    <source>
        <strain evidence="12">RSA 1356</strain>
    </source>
</reference>
<evidence type="ECO:0000256" key="7">
    <source>
        <dbReference type="PROSITE-ProRule" id="PRU00546"/>
    </source>
</evidence>
<dbReference type="CDD" id="cd06257">
    <property type="entry name" value="DnaJ"/>
    <property type="match status" value="1"/>
</dbReference>
<keyword evidence="12" id="KW-1185">Reference proteome</keyword>
<dbReference type="InterPro" id="IPR002939">
    <property type="entry name" value="DnaJ_C"/>
</dbReference>
<dbReference type="EMBL" id="KZ993326">
    <property type="protein sequence ID" value="RKP04999.1"/>
    <property type="molecule type" value="Genomic_DNA"/>
</dbReference>
<evidence type="ECO:0000256" key="5">
    <source>
        <dbReference type="ARBA" id="ARBA00023186"/>
    </source>
</evidence>
<feature type="compositionally biased region" description="Basic and acidic residues" evidence="8">
    <location>
        <begin position="431"/>
        <end position="456"/>
    </location>
</feature>
<keyword evidence="3 7" id="KW-0863">Zinc-finger</keyword>
<dbReference type="Proteomes" id="UP000271241">
    <property type="component" value="Unassembled WGS sequence"/>
</dbReference>
<dbReference type="InterPro" id="IPR018253">
    <property type="entry name" value="DnaJ_domain_CS"/>
</dbReference>
<dbReference type="InterPro" id="IPR008971">
    <property type="entry name" value="HSP40/DnaJ_pept-bd"/>
</dbReference>
<dbReference type="Pfam" id="PF01556">
    <property type="entry name" value="DnaJ_C"/>
    <property type="match status" value="1"/>
</dbReference>
<dbReference type="AlphaFoldDB" id="A0A4V1IVR7"/>
<dbReference type="GO" id="GO:0008270">
    <property type="term" value="F:zinc ion binding"/>
    <property type="evidence" value="ECO:0007669"/>
    <property type="project" value="UniProtKB-KW"/>
</dbReference>
<dbReference type="GO" id="GO:0005737">
    <property type="term" value="C:cytoplasm"/>
    <property type="evidence" value="ECO:0007669"/>
    <property type="project" value="TreeGrafter"/>
</dbReference>
<dbReference type="CDD" id="cd10747">
    <property type="entry name" value="DnaJ_C"/>
    <property type="match status" value="1"/>
</dbReference>
<dbReference type="PROSITE" id="PS51188">
    <property type="entry name" value="ZF_CR"/>
    <property type="match status" value="1"/>
</dbReference>
<dbReference type="GO" id="GO:0031072">
    <property type="term" value="F:heat shock protein binding"/>
    <property type="evidence" value="ECO:0007669"/>
    <property type="project" value="InterPro"/>
</dbReference>
<evidence type="ECO:0000256" key="8">
    <source>
        <dbReference type="SAM" id="MobiDB-lite"/>
    </source>
</evidence>
<feature type="compositionally biased region" description="Polar residues" evidence="8">
    <location>
        <begin position="413"/>
        <end position="422"/>
    </location>
</feature>
<evidence type="ECO:0000256" key="4">
    <source>
        <dbReference type="ARBA" id="ARBA00022833"/>
    </source>
</evidence>
<keyword evidence="1 7" id="KW-0479">Metal-binding</keyword>
<evidence type="ECO:0000256" key="3">
    <source>
        <dbReference type="ARBA" id="ARBA00022771"/>
    </source>
</evidence>
<dbReference type="InterPro" id="IPR001305">
    <property type="entry name" value="HSP_DnaJ_Cys-rich_dom"/>
</dbReference>
<dbReference type="PROSITE" id="PS50076">
    <property type="entry name" value="DNAJ_2"/>
    <property type="match status" value="1"/>
</dbReference>
<dbReference type="NCBIfam" id="NF008035">
    <property type="entry name" value="PRK10767.1"/>
    <property type="match status" value="1"/>
</dbReference>